<reference evidence="2 3" key="1">
    <citation type="journal article" date="2001" name="FEMS Microbiol. Lett.">
        <title>Oceanobacillus iheyensis gen. nov., sp. nov., a deep-sea extremely halotolerant and alkaliphilic species isolated from a depth of 1050 m on the Iheya Ridge.</title>
        <authorList>
            <person name="Lu J."/>
            <person name="Nogi Y."/>
            <person name="Takami H."/>
        </authorList>
    </citation>
    <scope>NUCLEOTIDE SEQUENCE [LARGE SCALE GENOMIC DNA]</scope>
    <source>
        <strain evidence="3">DSM 14371 / CIP 107618 / JCM 11309 / KCTC 3954 / HTE831</strain>
    </source>
</reference>
<sequence length="158" mass="17980">MKPFYLLIICCAFFFLIGCVEETIATDKPTHSNPKENQLLEPPRLSIDIGNESISPIQGTYSWEYDNNDGTMTNTTVDKEGPPRLAKQFHSPNVTTNSEVTLNFDLEPNDYDVRIWKDDKVVSSSDSIDLTNKGEIIYEIIGYWDQGEASYVFSLRIE</sequence>
<dbReference type="EMBL" id="BA000028">
    <property type="protein sequence ID" value="BAC12252.1"/>
    <property type="molecule type" value="Genomic_DNA"/>
</dbReference>
<dbReference type="RefSeq" id="WP_011064698.1">
    <property type="nucleotide sequence ID" value="NC_004193.1"/>
</dbReference>
<evidence type="ECO:0000313" key="2">
    <source>
        <dbReference type="EMBL" id="BAC12252.1"/>
    </source>
</evidence>
<proteinExistence type="predicted"/>
<dbReference type="PROSITE" id="PS51257">
    <property type="entry name" value="PROKAR_LIPOPROTEIN"/>
    <property type="match status" value="1"/>
</dbReference>
<reference evidence="2 3" key="2">
    <citation type="journal article" date="2002" name="Nucleic Acids Res.">
        <title>Genome sequence of Oceanobacillus iheyensis isolated from the Iheya Ridge and its unexpected adaptive capabilities to extreme environments.</title>
        <authorList>
            <person name="Takami H."/>
            <person name="Takaki Y."/>
            <person name="Uchiyama I."/>
        </authorList>
    </citation>
    <scope>NUCLEOTIDE SEQUENCE [LARGE SCALE GENOMIC DNA]</scope>
    <source>
        <strain evidence="3">DSM 14371 / CIP 107618 / JCM 11309 / KCTC 3954 / HTE831</strain>
    </source>
</reference>
<keyword evidence="1" id="KW-0732">Signal</keyword>
<dbReference type="STRING" id="221109.gene:10732499"/>
<dbReference type="HOGENOM" id="CLU_1667600_0_0_9"/>
<feature type="signal peptide" evidence="1">
    <location>
        <begin position="1"/>
        <end position="25"/>
    </location>
</feature>
<dbReference type="Proteomes" id="UP000000822">
    <property type="component" value="Chromosome"/>
</dbReference>
<gene>
    <name evidence="2" type="ordered locus">OB0296</name>
</gene>
<dbReference type="eggNOG" id="ENOG50314UZ">
    <property type="taxonomic scope" value="Bacteria"/>
</dbReference>
<evidence type="ECO:0000256" key="1">
    <source>
        <dbReference type="SAM" id="SignalP"/>
    </source>
</evidence>
<accession>Q8ETG5</accession>
<keyword evidence="3" id="KW-1185">Reference proteome</keyword>
<evidence type="ECO:0008006" key="4">
    <source>
        <dbReference type="Google" id="ProtNLM"/>
    </source>
</evidence>
<name>Q8ETG5_OCEIH</name>
<organism evidence="2 3">
    <name type="scientific">Oceanobacillus iheyensis (strain DSM 14371 / CIP 107618 / JCM 11309 / KCTC 3954 / HTE831)</name>
    <dbReference type="NCBI Taxonomy" id="221109"/>
    <lineage>
        <taxon>Bacteria</taxon>
        <taxon>Bacillati</taxon>
        <taxon>Bacillota</taxon>
        <taxon>Bacilli</taxon>
        <taxon>Bacillales</taxon>
        <taxon>Bacillaceae</taxon>
        <taxon>Oceanobacillus</taxon>
    </lineage>
</organism>
<evidence type="ECO:0000313" key="3">
    <source>
        <dbReference type="Proteomes" id="UP000000822"/>
    </source>
</evidence>
<dbReference type="AlphaFoldDB" id="Q8ETG5"/>
<dbReference type="KEGG" id="oih:OB0296"/>
<feature type="chain" id="PRO_5004308423" description="Lipoprotein" evidence="1">
    <location>
        <begin position="26"/>
        <end position="158"/>
    </location>
</feature>
<protein>
    <recommendedName>
        <fullName evidence="4">Lipoprotein</fullName>
    </recommendedName>
</protein>